<accession>A0AA86U880</accession>
<dbReference type="Proteomes" id="UP001642409">
    <property type="component" value="Unassembled WGS sequence"/>
</dbReference>
<reference evidence="1" key="1">
    <citation type="submission" date="2023-06" db="EMBL/GenBank/DDBJ databases">
        <authorList>
            <person name="Kurt Z."/>
        </authorList>
    </citation>
    <scope>NUCLEOTIDE SEQUENCE</scope>
</reference>
<name>A0AA86U880_9EUKA</name>
<evidence type="ECO:0000313" key="3">
    <source>
        <dbReference type="Proteomes" id="UP001642409"/>
    </source>
</evidence>
<gene>
    <name evidence="1" type="ORF">HINF_LOCUS32714</name>
    <name evidence="2" type="ORF">HINF_LOCUS60889</name>
</gene>
<dbReference type="EMBL" id="CAXDID020000360">
    <property type="protein sequence ID" value="CAL6082097.1"/>
    <property type="molecule type" value="Genomic_DNA"/>
</dbReference>
<proteinExistence type="predicted"/>
<dbReference type="AlphaFoldDB" id="A0AA86U880"/>
<reference evidence="2 3" key="2">
    <citation type="submission" date="2024-07" db="EMBL/GenBank/DDBJ databases">
        <authorList>
            <person name="Akdeniz Z."/>
        </authorList>
    </citation>
    <scope>NUCLEOTIDE SEQUENCE [LARGE SCALE GENOMIC DNA]</scope>
</reference>
<protein>
    <submittedName>
        <fullName evidence="2">Hypothetical_protein</fullName>
    </submittedName>
</protein>
<comment type="caution">
    <text evidence="1">The sequence shown here is derived from an EMBL/GenBank/DDBJ whole genome shotgun (WGS) entry which is preliminary data.</text>
</comment>
<organism evidence="1">
    <name type="scientific">Hexamita inflata</name>
    <dbReference type="NCBI Taxonomy" id="28002"/>
    <lineage>
        <taxon>Eukaryota</taxon>
        <taxon>Metamonada</taxon>
        <taxon>Diplomonadida</taxon>
        <taxon>Hexamitidae</taxon>
        <taxon>Hexamitinae</taxon>
        <taxon>Hexamita</taxon>
    </lineage>
</organism>
<evidence type="ECO:0000313" key="1">
    <source>
        <dbReference type="EMBL" id="CAI9945069.1"/>
    </source>
</evidence>
<sequence length="107" mass="12386">MRELHYICLQIVKMVEILITPVPKTAKKLKEATNERNSSQSEGKNFKSIERQTILEVLIVRLTSIQFNSDRLILVSTIASCQFTFQFQPSISSSMVEVQFSKYQWLT</sequence>
<dbReference type="EMBL" id="CATOUU010000737">
    <property type="protein sequence ID" value="CAI9945069.1"/>
    <property type="molecule type" value="Genomic_DNA"/>
</dbReference>
<evidence type="ECO:0000313" key="2">
    <source>
        <dbReference type="EMBL" id="CAL6082097.1"/>
    </source>
</evidence>
<keyword evidence="3" id="KW-1185">Reference proteome</keyword>